<protein>
    <submittedName>
        <fullName evidence="9">Fe3+-hydroxamate ABC transporter permease FhuB</fullName>
    </submittedName>
</protein>
<comment type="similarity">
    <text evidence="2">Belongs to the binding-protein-dependent transport system permease family. FecCD subfamily.</text>
</comment>
<dbReference type="InterPro" id="IPR037294">
    <property type="entry name" value="ABC_BtuC-like"/>
</dbReference>
<dbReference type="InterPro" id="IPR000522">
    <property type="entry name" value="ABC_transptr_permease_BtuC"/>
</dbReference>
<keyword evidence="4" id="KW-1003">Cell membrane</keyword>
<evidence type="ECO:0000256" key="4">
    <source>
        <dbReference type="ARBA" id="ARBA00022475"/>
    </source>
</evidence>
<feature type="transmembrane region" description="Helical" evidence="8">
    <location>
        <begin position="432"/>
        <end position="451"/>
    </location>
</feature>
<dbReference type="GO" id="GO:0022857">
    <property type="term" value="F:transmembrane transporter activity"/>
    <property type="evidence" value="ECO:0007669"/>
    <property type="project" value="InterPro"/>
</dbReference>
<evidence type="ECO:0000256" key="5">
    <source>
        <dbReference type="ARBA" id="ARBA00022692"/>
    </source>
</evidence>
<dbReference type="AlphaFoldDB" id="A0A916XW28"/>
<dbReference type="Proteomes" id="UP000613160">
    <property type="component" value="Unassembled WGS sequence"/>
</dbReference>
<comment type="caution">
    <text evidence="9">The sequence shown here is derived from an EMBL/GenBank/DDBJ whole genome shotgun (WGS) entry which is preliminary data.</text>
</comment>
<dbReference type="SUPFAM" id="SSF81345">
    <property type="entry name" value="ABC transporter involved in vitamin B12 uptake, BtuC"/>
    <property type="match status" value="2"/>
</dbReference>
<feature type="transmembrane region" description="Helical" evidence="8">
    <location>
        <begin position="282"/>
        <end position="304"/>
    </location>
</feature>
<feature type="transmembrane region" description="Helical" evidence="8">
    <location>
        <begin position="554"/>
        <end position="571"/>
    </location>
</feature>
<feature type="transmembrane region" description="Helical" evidence="8">
    <location>
        <begin position="520"/>
        <end position="547"/>
    </location>
</feature>
<proteinExistence type="inferred from homology"/>
<evidence type="ECO:0000313" key="10">
    <source>
        <dbReference type="Proteomes" id="UP000613160"/>
    </source>
</evidence>
<reference evidence="9" key="1">
    <citation type="journal article" date="2014" name="Int. J. Syst. Evol. Microbiol.">
        <title>Complete genome sequence of Corynebacterium casei LMG S-19264T (=DSM 44701T), isolated from a smear-ripened cheese.</title>
        <authorList>
            <consortium name="US DOE Joint Genome Institute (JGI-PGF)"/>
            <person name="Walter F."/>
            <person name="Albersmeier A."/>
            <person name="Kalinowski J."/>
            <person name="Ruckert C."/>
        </authorList>
    </citation>
    <scope>NUCLEOTIDE SEQUENCE</scope>
    <source>
        <strain evidence="9">CGMCC 1.15493</strain>
    </source>
</reference>
<name>A0A916XW28_9HYPH</name>
<feature type="transmembrane region" description="Helical" evidence="8">
    <location>
        <begin position="310"/>
        <end position="329"/>
    </location>
</feature>
<dbReference type="PANTHER" id="PTHR30472:SF37">
    <property type="entry name" value="FE(3+) DICITRATE TRANSPORT SYSTEM PERMEASE PROTEIN FECD-RELATED"/>
    <property type="match status" value="1"/>
</dbReference>
<keyword evidence="7 8" id="KW-0472">Membrane</keyword>
<evidence type="ECO:0000256" key="8">
    <source>
        <dbReference type="SAM" id="Phobius"/>
    </source>
</evidence>
<feature type="transmembrane region" description="Helical" evidence="8">
    <location>
        <begin position="56"/>
        <end position="83"/>
    </location>
</feature>
<evidence type="ECO:0000313" key="9">
    <source>
        <dbReference type="EMBL" id="GGD15439.1"/>
    </source>
</evidence>
<dbReference type="RefSeq" id="WP_308423839.1">
    <property type="nucleotide sequence ID" value="NZ_BMJJ01000003.1"/>
</dbReference>
<feature type="transmembrane region" description="Helical" evidence="8">
    <location>
        <begin position="400"/>
        <end position="420"/>
    </location>
</feature>
<feature type="transmembrane region" description="Helical" evidence="8">
    <location>
        <begin position="457"/>
        <end position="477"/>
    </location>
</feature>
<reference evidence="9" key="2">
    <citation type="submission" date="2020-09" db="EMBL/GenBank/DDBJ databases">
        <authorList>
            <person name="Sun Q."/>
            <person name="Zhou Y."/>
        </authorList>
    </citation>
    <scope>NUCLEOTIDE SEQUENCE</scope>
    <source>
        <strain evidence="9">CGMCC 1.15493</strain>
    </source>
</reference>
<sequence length="669" mass="67650">MTPAVPAFGTFARMNGPALLALALALPALVLAVVLVGPDLPALWRDSTEGYDPQRLVLLYATLPRLVMAVMCGGALAAAGALLQQALRNPLASSTTLGIDAGARLTLALATLFAPALFGWGRDLVALLGSSLAAALVFALARRQNFAPVPLVLSGLLVGLYCGALASVLTLIDSRWLVSLFIWGSGSLSQQSWTPAADLALRLAIAAPFVLLLLRPLSLLELGDEAASGLGLPVARLRLGAVALAVALSSVTVSAVGVIGFVGLVAPIMARLAGARDFPARLLWSAVIGASLLLLTDLLVQFAAGASSDLVPTGAVTALLGSPILLWLLPRLQAAMQPPVARAARPTLSGRGNRSRVAAIAVALGLVLLFAVALFLGRAPDGGWSWLGSSDMASILPWRWPRTLAVAAAGMLLATAGFVLQRLTGNEMASPEILGVSAGATFAVAIALFAAGTLSPGGTLIAAFAGALATLLLILLLGRRSGYAPERMLLAGIAISALLDAVIGVLSATGDPRAVQLLSWMAGAAATVEPSGALTAAAAAALVLALAVPTGRPLALLALGSAPAASLGLDVKASRLFLLALAALATAAATPVVGPLTFVGLIAPHLVRLVGVRQVGSALLLSAGTGAAILVAADWVARVVAFPFQLPTGLVASLVGAPVLFWLLQRRLP</sequence>
<keyword evidence="10" id="KW-1185">Reference proteome</keyword>
<feature type="transmembrane region" description="Helical" evidence="8">
    <location>
        <begin position="153"/>
        <end position="172"/>
    </location>
</feature>
<dbReference type="GO" id="GO:0005886">
    <property type="term" value="C:plasma membrane"/>
    <property type="evidence" value="ECO:0007669"/>
    <property type="project" value="UniProtKB-SubCell"/>
</dbReference>
<gene>
    <name evidence="9" type="ORF">GCM10011335_17830</name>
</gene>
<dbReference type="PANTHER" id="PTHR30472">
    <property type="entry name" value="FERRIC ENTEROBACTIN TRANSPORT SYSTEM PERMEASE PROTEIN"/>
    <property type="match status" value="1"/>
</dbReference>
<feature type="transmembrane region" description="Helical" evidence="8">
    <location>
        <begin position="642"/>
        <end position="664"/>
    </location>
</feature>
<feature type="transmembrane region" description="Helical" evidence="8">
    <location>
        <begin position="577"/>
        <end position="603"/>
    </location>
</feature>
<evidence type="ECO:0000256" key="6">
    <source>
        <dbReference type="ARBA" id="ARBA00022989"/>
    </source>
</evidence>
<accession>A0A916XW28</accession>
<dbReference type="Pfam" id="PF01032">
    <property type="entry name" value="FecCD"/>
    <property type="match status" value="2"/>
</dbReference>
<dbReference type="Gene3D" id="1.10.3470.10">
    <property type="entry name" value="ABC transporter involved in vitamin B12 uptake, BtuC"/>
    <property type="match status" value="2"/>
</dbReference>
<evidence type="ECO:0000256" key="1">
    <source>
        <dbReference type="ARBA" id="ARBA00004651"/>
    </source>
</evidence>
<comment type="subcellular location">
    <subcellularLocation>
        <location evidence="1">Cell membrane</location>
        <topology evidence="1">Multi-pass membrane protein</topology>
    </subcellularLocation>
</comment>
<organism evidence="9 10">
    <name type="scientific">Aureimonas glaciei</name>
    <dbReference type="NCBI Taxonomy" id="1776957"/>
    <lineage>
        <taxon>Bacteria</taxon>
        <taxon>Pseudomonadati</taxon>
        <taxon>Pseudomonadota</taxon>
        <taxon>Alphaproteobacteria</taxon>
        <taxon>Hyphomicrobiales</taxon>
        <taxon>Aurantimonadaceae</taxon>
        <taxon>Aureimonas</taxon>
    </lineage>
</organism>
<keyword evidence="6 8" id="KW-1133">Transmembrane helix</keyword>
<feature type="transmembrane region" description="Helical" evidence="8">
    <location>
        <begin position="124"/>
        <end position="141"/>
    </location>
</feature>
<feature type="transmembrane region" description="Helical" evidence="8">
    <location>
        <begin position="489"/>
        <end position="508"/>
    </location>
</feature>
<keyword evidence="3" id="KW-0813">Transport</keyword>
<evidence type="ECO:0000256" key="2">
    <source>
        <dbReference type="ARBA" id="ARBA00007935"/>
    </source>
</evidence>
<dbReference type="EMBL" id="BMJJ01000003">
    <property type="protein sequence ID" value="GGD15439.1"/>
    <property type="molecule type" value="Genomic_DNA"/>
</dbReference>
<dbReference type="NCBIfam" id="NF007866">
    <property type="entry name" value="PRK10577.1-2"/>
    <property type="match status" value="1"/>
</dbReference>
<feature type="transmembrane region" description="Helical" evidence="8">
    <location>
        <begin position="357"/>
        <end position="380"/>
    </location>
</feature>
<feature type="transmembrane region" description="Helical" evidence="8">
    <location>
        <begin position="253"/>
        <end position="270"/>
    </location>
</feature>
<dbReference type="GO" id="GO:0033214">
    <property type="term" value="P:siderophore-iron import into cell"/>
    <property type="evidence" value="ECO:0007669"/>
    <property type="project" value="TreeGrafter"/>
</dbReference>
<evidence type="ECO:0000256" key="7">
    <source>
        <dbReference type="ARBA" id="ARBA00023136"/>
    </source>
</evidence>
<dbReference type="CDD" id="cd06550">
    <property type="entry name" value="TM_ABC_iron-siderophores_like"/>
    <property type="match status" value="1"/>
</dbReference>
<evidence type="ECO:0000256" key="3">
    <source>
        <dbReference type="ARBA" id="ARBA00022448"/>
    </source>
</evidence>
<keyword evidence="5 8" id="KW-0812">Transmembrane</keyword>
<feature type="transmembrane region" description="Helical" evidence="8">
    <location>
        <begin position="615"/>
        <end position="636"/>
    </location>
</feature>